<organism evidence="1 2">
    <name type="scientific">Cladophialophora chaetospira</name>
    <dbReference type="NCBI Taxonomy" id="386627"/>
    <lineage>
        <taxon>Eukaryota</taxon>
        <taxon>Fungi</taxon>
        <taxon>Dikarya</taxon>
        <taxon>Ascomycota</taxon>
        <taxon>Pezizomycotina</taxon>
        <taxon>Eurotiomycetes</taxon>
        <taxon>Chaetothyriomycetidae</taxon>
        <taxon>Chaetothyriales</taxon>
        <taxon>Herpotrichiellaceae</taxon>
        <taxon>Cladophialophora</taxon>
    </lineage>
</organism>
<dbReference type="EMBL" id="JAPDRK010000001">
    <property type="protein sequence ID" value="KAJ9616904.1"/>
    <property type="molecule type" value="Genomic_DNA"/>
</dbReference>
<dbReference type="AlphaFoldDB" id="A0AA38XPU5"/>
<accession>A0AA38XPU5</accession>
<name>A0AA38XPU5_9EURO</name>
<sequence>MGSGWIDLQRNHPQIVNMALRAAELTVALDQAVRGGNGCLTLGQMSLLAFVFQYDLCNLNPDMKNLLLAAGSSPWDQLSMICLFGLQIYSDVVLFPNAEFYGIRPRLARWLQAALTAHRLTEDSSTDLSYWEVILWATVMGAVAAEGTRHRHWYLFQLSTIMVDRELSWESLQDHLRRFLWWDYTFDERLSKIWEDARAVAITGNKGGGPVISDK</sequence>
<reference evidence="1" key="1">
    <citation type="submission" date="2022-10" db="EMBL/GenBank/DDBJ databases">
        <title>Culturing micro-colonial fungi from biological soil crusts in the Mojave desert and describing Neophaeococcomyces mojavensis, and introducing the new genera and species Taxawa tesnikishii.</title>
        <authorList>
            <person name="Kurbessoian T."/>
            <person name="Stajich J.E."/>
        </authorList>
    </citation>
    <scope>NUCLEOTIDE SEQUENCE</scope>
    <source>
        <strain evidence="1">TK_41</strain>
    </source>
</reference>
<protein>
    <submittedName>
        <fullName evidence="1">Uncharacterized protein</fullName>
    </submittedName>
</protein>
<evidence type="ECO:0000313" key="2">
    <source>
        <dbReference type="Proteomes" id="UP001172673"/>
    </source>
</evidence>
<proteinExistence type="predicted"/>
<gene>
    <name evidence="1" type="ORF">H2200_000624</name>
</gene>
<comment type="caution">
    <text evidence="1">The sequence shown here is derived from an EMBL/GenBank/DDBJ whole genome shotgun (WGS) entry which is preliminary data.</text>
</comment>
<evidence type="ECO:0000313" key="1">
    <source>
        <dbReference type="EMBL" id="KAJ9616904.1"/>
    </source>
</evidence>
<keyword evidence="2" id="KW-1185">Reference proteome</keyword>
<dbReference type="Proteomes" id="UP001172673">
    <property type="component" value="Unassembled WGS sequence"/>
</dbReference>